<keyword evidence="1" id="KW-1133">Transmembrane helix</keyword>
<gene>
    <name evidence="2" type="ORF">Fcan01_15801</name>
</gene>
<dbReference type="EMBL" id="LNIX01000010">
    <property type="protein sequence ID" value="OXA49391.1"/>
    <property type="molecule type" value="Genomic_DNA"/>
</dbReference>
<keyword evidence="1" id="KW-0812">Transmembrane</keyword>
<keyword evidence="1" id="KW-0472">Membrane</keyword>
<dbReference type="AlphaFoldDB" id="A0A226DXI2"/>
<sequence length="722" mass="83450">MSSMTIFLLYCYLGNFETLANFGTVSHPKLHKLIGTIPQGCIPHLICDRIQSHHLTLNDAKQPIVVSIPEKNCTTIHTFGSMFPSIPRLVTHKLDRISTPYCRVQIVWMHLPATMDIAMSNSFGIFLEFYSRSYFNTNPGYIIAKPAGRVYVLVMLNTLHKSLQYSSLAPLYIPLNVVLPHFAVLFLPFSEDKESTLCTSNSENSVPFLRNMECFEFLLSDNLLSFYSMIRMPSDWAVVLLETYKKSPGYFTSTRHIADAILVQHLNFTWNWTYHWEREASESMRIDQKCLRVIIIPDLLNILNKLDSGTPVGYETIKYAFVTCHYKEDINFRFYINPFQPIVWISIAVSLATLIILGEAFFSVKYNQFRFYVTFYIWATIFEQSNTVTSTVMNTKFFRALIMVWLMSVTSLTSSYRSLVISSLNSPPVIIFPKTLQDLSCSNHEREVWFLEQNMSKRYQILFNAHSEKRRTIVRPKAEGGCFKVFSPPVITGRVRIGNVIHQNVSIGLFIHYLFNLIPAVDQSVRLLPVIYQLLSHEQSFHPKNEILSLLDKNKTTRSIMSLIEEELVECGKSVFFDEYRNVHLWFHHLSSTYHWLKFSVARIPYLPTPIGWHFATYDGTKGSRVQKLFVNLLETGVYSKAKSMESEMEFQSRKMTSSRSIIQPMMRNGRRPHKEERSQRMGGSPDTIFIVWGVLNLTLGCRDFIRIFKPLPFSLCQTGSK</sequence>
<proteinExistence type="predicted"/>
<organism evidence="2 3">
    <name type="scientific">Folsomia candida</name>
    <name type="common">Springtail</name>
    <dbReference type="NCBI Taxonomy" id="158441"/>
    <lineage>
        <taxon>Eukaryota</taxon>
        <taxon>Metazoa</taxon>
        <taxon>Ecdysozoa</taxon>
        <taxon>Arthropoda</taxon>
        <taxon>Hexapoda</taxon>
        <taxon>Collembola</taxon>
        <taxon>Entomobryomorpha</taxon>
        <taxon>Isotomoidea</taxon>
        <taxon>Isotomidae</taxon>
        <taxon>Proisotominae</taxon>
        <taxon>Folsomia</taxon>
    </lineage>
</organism>
<feature type="transmembrane region" description="Helical" evidence="1">
    <location>
        <begin position="369"/>
        <end position="385"/>
    </location>
</feature>
<protein>
    <submittedName>
        <fullName evidence="2">Uncharacterized protein</fullName>
    </submittedName>
</protein>
<dbReference type="Proteomes" id="UP000198287">
    <property type="component" value="Unassembled WGS sequence"/>
</dbReference>
<evidence type="ECO:0000313" key="2">
    <source>
        <dbReference type="EMBL" id="OXA49391.1"/>
    </source>
</evidence>
<feature type="transmembrane region" description="Helical" evidence="1">
    <location>
        <begin position="342"/>
        <end position="362"/>
    </location>
</feature>
<evidence type="ECO:0000256" key="1">
    <source>
        <dbReference type="SAM" id="Phobius"/>
    </source>
</evidence>
<name>A0A226DXI2_FOLCA</name>
<reference evidence="2 3" key="1">
    <citation type="submission" date="2015-12" db="EMBL/GenBank/DDBJ databases">
        <title>The genome of Folsomia candida.</title>
        <authorList>
            <person name="Faddeeva A."/>
            <person name="Derks M.F."/>
            <person name="Anvar Y."/>
            <person name="Smit S."/>
            <person name="Van Straalen N."/>
            <person name="Roelofs D."/>
        </authorList>
    </citation>
    <scope>NUCLEOTIDE SEQUENCE [LARGE SCALE GENOMIC DNA]</scope>
    <source>
        <strain evidence="2 3">VU population</strain>
        <tissue evidence="2">Whole body</tissue>
    </source>
</reference>
<comment type="caution">
    <text evidence="2">The sequence shown here is derived from an EMBL/GenBank/DDBJ whole genome shotgun (WGS) entry which is preliminary data.</text>
</comment>
<keyword evidence="3" id="KW-1185">Reference proteome</keyword>
<accession>A0A226DXI2</accession>
<evidence type="ECO:0000313" key="3">
    <source>
        <dbReference type="Proteomes" id="UP000198287"/>
    </source>
</evidence>